<dbReference type="Pfam" id="PF02563">
    <property type="entry name" value="Poly_export"/>
    <property type="match status" value="1"/>
</dbReference>
<proteinExistence type="predicted"/>
<dbReference type="GO" id="GO:0015159">
    <property type="term" value="F:polysaccharide transmembrane transporter activity"/>
    <property type="evidence" value="ECO:0007669"/>
    <property type="project" value="InterPro"/>
</dbReference>
<dbReference type="AlphaFoldDB" id="A0AAU7JIV3"/>
<dbReference type="Pfam" id="PF25994">
    <property type="entry name" value="HH_AprE"/>
    <property type="match status" value="1"/>
</dbReference>
<keyword evidence="1" id="KW-0732">Signal</keyword>
<dbReference type="Gene3D" id="3.30.1950.10">
    <property type="entry name" value="wza like domain"/>
    <property type="match status" value="1"/>
</dbReference>
<evidence type="ECO:0000259" key="3">
    <source>
        <dbReference type="Pfam" id="PF10531"/>
    </source>
</evidence>
<dbReference type="PANTHER" id="PTHR33619:SF3">
    <property type="entry name" value="POLYSACCHARIDE EXPORT PROTEIN GFCE-RELATED"/>
    <property type="match status" value="1"/>
</dbReference>
<dbReference type="InterPro" id="IPR049712">
    <property type="entry name" value="Poly_export"/>
</dbReference>
<dbReference type="PANTHER" id="PTHR33619">
    <property type="entry name" value="POLYSACCHARIDE EXPORT PROTEIN GFCE-RELATED"/>
    <property type="match status" value="1"/>
</dbReference>
<dbReference type="RefSeq" id="WP_406857043.1">
    <property type="nucleotide sequence ID" value="NZ_CP157484.1"/>
</dbReference>
<sequence length="427" mass="47169">MKHPLTHRTAARMGRVAVLAGGLALWGVAPAFAEYAVQSGDVIEISVAGLPDLKQRSTVGLAGEIAVPMIAPVRVAGLSLPEVQKKIKAELSQKLYQQHASDGREAVTAISPEAVMVSIVEYRPVYLSGDVTKPGAQTYRPGMTVRQAVALAGGYEIMRFRMNNPFLESADLRTEYQTLWMQFVKQQATIWRLQNEMDPSRKGGPSLEQMTQAPLPEAELARVRDIAKQELALRQGQNDAERGHLQKAVTLASSQIDLLKSRQGKDNENVQVDSADYEKLKEFSSRGNVPMTRLSEARRLYLFSATQSLQTEVQLTTTLREKEEAERKVGRFWEDRRKEILSQLAESNVELNRIRSRLQAVGEKITYTGMIRSQLTRGGASNPVIKVYRAASGGGGESVVDEDAEIFPGDTVEVALHTETPLAKLQD</sequence>
<dbReference type="InterPro" id="IPR019554">
    <property type="entry name" value="Soluble_ligand-bd"/>
</dbReference>
<evidence type="ECO:0000259" key="2">
    <source>
        <dbReference type="Pfam" id="PF02563"/>
    </source>
</evidence>
<dbReference type="InterPro" id="IPR003715">
    <property type="entry name" value="Poly_export_N"/>
</dbReference>
<accession>A0AAU7JIV3</accession>
<feature type="domain" description="Soluble ligand binding" evidence="3">
    <location>
        <begin position="125"/>
        <end position="155"/>
    </location>
</feature>
<evidence type="ECO:0000313" key="5">
    <source>
        <dbReference type="EMBL" id="XBO40188.1"/>
    </source>
</evidence>
<protein>
    <submittedName>
        <fullName evidence="5">Polysaccharide biosynthesis/export family protein</fullName>
    </submittedName>
</protein>
<evidence type="ECO:0000256" key="1">
    <source>
        <dbReference type="ARBA" id="ARBA00022729"/>
    </source>
</evidence>
<dbReference type="Gene3D" id="3.10.560.10">
    <property type="entry name" value="Outer membrane lipoprotein wza domain like"/>
    <property type="match status" value="1"/>
</dbReference>
<feature type="domain" description="Polysaccharide export protein N-terminal" evidence="2">
    <location>
        <begin position="32"/>
        <end position="96"/>
    </location>
</feature>
<gene>
    <name evidence="5" type="ORF">ABEG18_05250</name>
</gene>
<name>A0AAU7JIV3_9HYPH</name>
<dbReference type="InterPro" id="IPR058781">
    <property type="entry name" value="HH_AprE-like"/>
</dbReference>
<feature type="domain" description="AprE-like long alpha-helical hairpin" evidence="4">
    <location>
        <begin position="173"/>
        <end position="361"/>
    </location>
</feature>
<dbReference type="Pfam" id="PF10531">
    <property type="entry name" value="SLBB"/>
    <property type="match status" value="1"/>
</dbReference>
<dbReference type="EMBL" id="CP157484">
    <property type="protein sequence ID" value="XBO40188.1"/>
    <property type="molecule type" value="Genomic_DNA"/>
</dbReference>
<organism evidence="5">
    <name type="scientific">Alsobacter sp. KACC 23698</name>
    <dbReference type="NCBI Taxonomy" id="3149229"/>
    <lineage>
        <taxon>Bacteria</taxon>
        <taxon>Pseudomonadati</taxon>
        <taxon>Pseudomonadota</taxon>
        <taxon>Alphaproteobacteria</taxon>
        <taxon>Hyphomicrobiales</taxon>
        <taxon>Alsobacteraceae</taxon>
        <taxon>Alsobacter</taxon>
    </lineage>
</organism>
<evidence type="ECO:0000259" key="4">
    <source>
        <dbReference type="Pfam" id="PF25994"/>
    </source>
</evidence>
<reference evidence="5" key="1">
    <citation type="submission" date="2024-05" db="EMBL/GenBank/DDBJ databases">
        <authorList>
            <person name="Kim S."/>
            <person name="Heo J."/>
            <person name="Choi H."/>
            <person name="Choi Y."/>
            <person name="Kwon S.-W."/>
            <person name="Kim Y."/>
        </authorList>
    </citation>
    <scope>NUCLEOTIDE SEQUENCE</scope>
    <source>
        <strain evidence="5">KACC 23698</strain>
    </source>
</reference>